<comment type="caution">
    <text evidence="1">The sequence shown here is derived from an EMBL/GenBank/DDBJ whole genome shotgun (WGS) entry which is preliminary data.</text>
</comment>
<reference evidence="1" key="2">
    <citation type="submission" date="2020-09" db="EMBL/GenBank/DDBJ databases">
        <authorList>
            <person name="Sun Q."/>
            <person name="Ohkuma M."/>
        </authorList>
    </citation>
    <scope>NUCLEOTIDE SEQUENCE</scope>
    <source>
        <strain evidence="1">JCM 15325</strain>
    </source>
</reference>
<reference evidence="1" key="1">
    <citation type="journal article" date="2014" name="Int. J. Syst. Evol. Microbiol.">
        <title>Complete genome sequence of Corynebacterium casei LMG S-19264T (=DSM 44701T), isolated from a smear-ripened cheese.</title>
        <authorList>
            <consortium name="US DOE Joint Genome Institute (JGI-PGF)"/>
            <person name="Walter F."/>
            <person name="Albersmeier A."/>
            <person name="Kalinowski J."/>
            <person name="Ruckert C."/>
        </authorList>
    </citation>
    <scope>NUCLEOTIDE SEQUENCE</scope>
    <source>
        <strain evidence="1">JCM 15325</strain>
    </source>
</reference>
<dbReference type="Proteomes" id="UP000654670">
    <property type="component" value="Unassembled WGS sequence"/>
</dbReference>
<gene>
    <name evidence="1" type="ORF">GCM10007968_14820</name>
</gene>
<organism evidence="1 2">
    <name type="scientific">Sporolactobacillus putidus</name>
    <dbReference type="NCBI Taxonomy" id="492735"/>
    <lineage>
        <taxon>Bacteria</taxon>
        <taxon>Bacillati</taxon>
        <taxon>Bacillota</taxon>
        <taxon>Bacilli</taxon>
        <taxon>Bacillales</taxon>
        <taxon>Sporolactobacillaceae</taxon>
        <taxon>Sporolactobacillus</taxon>
    </lineage>
</organism>
<name>A0A917S1X3_9BACL</name>
<dbReference type="AlphaFoldDB" id="A0A917S1X3"/>
<protein>
    <submittedName>
        <fullName evidence="1">Uncharacterized protein</fullName>
    </submittedName>
</protein>
<keyword evidence="2" id="KW-1185">Reference proteome</keyword>
<accession>A0A917S1X3</accession>
<dbReference type="EMBL" id="BMOK01000005">
    <property type="protein sequence ID" value="GGL51706.1"/>
    <property type="molecule type" value="Genomic_DNA"/>
</dbReference>
<evidence type="ECO:0000313" key="2">
    <source>
        <dbReference type="Proteomes" id="UP000654670"/>
    </source>
</evidence>
<proteinExistence type="predicted"/>
<evidence type="ECO:0000313" key="1">
    <source>
        <dbReference type="EMBL" id="GGL51706.1"/>
    </source>
</evidence>
<sequence length="57" mass="6813">MQEENKSEEENGLFYGPWLCLPSGQFNNHCLNMQKTAKMYSFPLMKRRIQETKIICR</sequence>